<keyword evidence="1" id="KW-0378">Hydrolase</keyword>
<evidence type="ECO:0000313" key="3">
    <source>
        <dbReference type="Proteomes" id="UP001159427"/>
    </source>
</evidence>
<comment type="caution">
    <text evidence="2">The sequence shown here is derived from an EMBL/GenBank/DDBJ whole genome shotgun (WGS) entry which is preliminary data.</text>
</comment>
<dbReference type="InterPro" id="IPR032466">
    <property type="entry name" value="Metal_Hydrolase"/>
</dbReference>
<organism evidence="2 3">
    <name type="scientific">Porites evermanni</name>
    <dbReference type="NCBI Taxonomy" id="104178"/>
    <lineage>
        <taxon>Eukaryota</taxon>
        <taxon>Metazoa</taxon>
        <taxon>Cnidaria</taxon>
        <taxon>Anthozoa</taxon>
        <taxon>Hexacorallia</taxon>
        <taxon>Scleractinia</taxon>
        <taxon>Fungiina</taxon>
        <taxon>Poritidae</taxon>
        <taxon>Porites</taxon>
    </lineage>
</organism>
<evidence type="ECO:0000313" key="2">
    <source>
        <dbReference type="EMBL" id="CAH3198974.1"/>
    </source>
</evidence>
<gene>
    <name evidence="2" type="ORF">PEVE_00037713</name>
</gene>
<proteinExistence type="predicted"/>
<dbReference type="SUPFAM" id="SSF51556">
    <property type="entry name" value="Metallo-dependent hydrolases"/>
    <property type="match status" value="1"/>
</dbReference>
<dbReference type="EMBL" id="CALNXI010006231">
    <property type="protein sequence ID" value="CAH3198974.1"/>
    <property type="molecule type" value="Genomic_DNA"/>
</dbReference>
<dbReference type="Gene3D" id="3.20.20.140">
    <property type="entry name" value="Metal-dependent hydrolases"/>
    <property type="match status" value="1"/>
</dbReference>
<sequence length="116" mass="12552">GFGVDFSSDTDKLEEGLVTVAKGLLQHGVTSFCPTIVTSTQQSAHLEGPFLNPDMKGAHKAHLMRQISTKGAQEMEDFYGTLDHVNIVTLAPELAGENMESIKQLVQRNIVVSIGK</sequence>
<name>A0ABN8T3Z5_9CNID</name>
<dbReference type="PANTHER" id="PTHR11113">
    <property type="entry name" value="N-ACETYLGLUCOSAMINE-6-PHOSPHATE DEACETYLASE"/>
    <property type="match status" value="1"/>
</dbReference>
<evidence type="ECO:0000256" key="1">
    <source>
        <dbReference type="ARBA" id="ARBA00022801"/>
    </source>
</evidence>
<keyword evidence="3" id="KW-1185">Reference proteome</keyword>
<dbReference type="Proteomes" id="UP001159427">
    <property type="component" value="Unassembled WGS sequence"/>
</dbReference>
<dbReference type="PANTHER" id="PTHR11113:SF14">
    <property type="entry name" value="N-ACETYLGLUCOSAMINE-6-PHOSPHATE DEACETYLASE"/>
    <property type="match status" value="1"/>
</dbReference>
<reference evidence="2 3" key="1">
    <citation type="submission" date="2022-05" db="EMBL/GenBank/DDBJ databases">
        <authorList>
            <consortium name="Genoscope - CEA"/>
            <person name="William W."/>
        </authorList>
    </citation>
    <scope>NUCLEOTIDE SEQUENCE [LARGE SCALE GENOMIC DNA]</scope>
</reference>
<protein>
    <submittedName>
        <fullName evidence="2">Uncharacterized protein</fullName>
    </submittedName>
</protein>
<accession>A0ABN8T3Z5</accession>
<feature type="non-terminal residue" evidence="2">
    <location>
        <position position="1"/>
    </location>
</feature>